<evidence type="ECO:0000313" key="1">
    <source>
        <dbReference type="EMBL" id="SDX67435.1"/>
    </source>
</evidence>
<dbReference type="Gene3D" id="3.40.50.300">
    <property type="entry name" value="P-loop containing nucleotide triphosphate hydrolases"/>
    <property type="match status" value="1"/>
</dbReference>
<gene>
    <name evidence="1" type="ORF">SAMN04488001_0178</name>
</gene>
<keyword evidence="2" id="KW-1185">Reference proteome</keyword>
<protein>
    <submittedName>
        <fullName evidence="1">Sulfotransferase family protein</fullName>
    </submittedName>
</protein>
<dbReference type="EMBL" id="FNOI01000011">
    <property type="protein sequence ID" value="SDX67435.1"/>
    <property type="molecule type" value="Genomic_DNA"/>
</dbReference>
<name>A0A1H3DLZ6_9RHOB</name>
<sequence>MKPSTPKGTEAIPFTPLIIIGAGRSGTNALRDALTRLPSFATWPCDEINPIWRHGNLDWPNDEIPPERATPAVRKSIRSSFQRIWRQQGRPNFVVEKTCANALRVPFVDAVFPEARYIHIVRNGFDIVASARKRWRGELEVPGLPYYLAKARYAPLSDLPRYAISALRNRLAIKFGRQEHFDSWGPRFEELDSLASAPLEEIVARQWAACVTSSDMAFEQINTSRVFVLRYEDFTQNPFDVLTKITYWLGITASETQLEEATSPIRASSVGKGQDVAETLPDNIKSLLIPPLRAHGYLDQE</sequence>
<proteinExistence type="predicted"/>
<dbReference type="Pfam" id="PF13469">
    <property type="entry name" value="Sulfotransfer_3"/>
    <property type="match status" value="1"/>
</dbReference>
<dbReference type="OrthoDB" id="977108at2"/>
<reference evidence="2" key="1">
    <citation type="submission" date="2016-10" db="EMBL/GenBank/DDBJ databases">
        <authorList>
            <person name="Varghese N."/>
            <person name="Submissions S."/>
        </authorList>
    </citation>
    <scope>NUCLEOTIDE SEQUENCE [LARGE SCALE GENOMIC DNA]</scope>
    <source>
        <strain evidence="2">DSM 26922</strain>
    </source>
</reference>
<organism evidence="1 2">
    <name type="scientific">Litoreibacter albidus</name>
    <dbReference type="NCBI Taxonomy" id="670155"/>
    <lineage>
        <taxon>Bacteria</taxon>
        <taxon>Pseudomonadati</taxon>
        <taxon>Pseudomonadota</taxon>
        <taxon>Alphaproteobacteria</taxon>
        <taxon>Rhodobacterales</taxon>
        <taxon>Roseobacteraceae</taxon>
        <taxon>Litoreibacter</taxon>
    </lineage>
</organism>
<keyword evidence="1" id="KW-0808">Transferase</keyword>
<dbReference type="RefSeq" id="WP_089949144.1">
    <property type="nucleotide sequence ID" value="NZ_FNOI01000011.1"/>
</dbReference>
<dbReference type="STRING" id="670155.SAMN04488001_0178"/>
<dbReference type="GO" id="GO:0016740">
    <property type="term" value="F:transferase activity"/>
    <property type="evidence" value="ECO:0007669"/>
    <property type="project" value="UniProtKB-KW"/>
</dbReference>
<dbReference type="Proteomes" id="UP000199441">
    <property type="component" value="Unassembled WGS sequence"/>
</dbReference>
<evidence type="ECO:0000313" key="2">
    <source>
        <dbReference type="Proteomes" id="UP000199441"/>
    </source>
</evidence>
<dbReference type="InterPro" id="IPR027417">
    <property type="entry name" value="P-loop_NTPase"/>
</dbReference>
<dbReference type="SUPFAM" id="SSF52540">
    <property type="entry name" value="P-loop containing nucleoside triphosphate hydrolases"/>
    <property type="match status" value="1"/>
</dbReference>
<accession>A0A1H3DLZ6</accession>
<dbReference type="AlphaFoldDB" id="A0A1H3DLZ6"/>